<comment type="similarity">
    <text evidence="11">Belongs to the SEDS family. FtsW subfamily.</text>
</comment>
<feature type="region of interest" description="Disordered" evidence="17">
    <location>
        <begin position="403"/>
        <end position="426"/>
    </location>
</feature>
<dbReference type="AlphaFoldDB" id="A0A1K1P5Y5"/>
<sequence length="426" mass="46476">MASSNSQTQSRFAKYNPFSGGRRGDLSLSFFAYVMILLVVGIVMMSSASYAWAYSEHGGDGLFYAKKQAKNALVGFAAMLFFMKMDYHNFKNLKLPVLKKLNIASLMYIVGAALLIAVLFIGNDEGGTMGARRWIDIGPLNLQPSEVAKLALIIFFAYSMERDGKNMNTFKTGILKYSMILGLYVLLIGLEKHISGIILISTIAVAMILCGGVNKKHFIGLGAAVLGLAIAYISWQAQVPDSYVAVRIKSWKDPFADKLNDTWQTANSLIAIGSGGLFGLGLGNSRQKYLYLPETKNDFVFPIVCEELGFAGALAIIIVFFLLIVEGYSIAVRCKDRFGMLIAVGITTQIGIQTVLNLAVVSNLIPNTGISLPFFSYGGTALIMQLAEMGIMLNISQHRYYPDEKPKQKKTKKAAQSSPKAEPKGA</sequence>
<evidence type="ECO:0000256" key="12">
    <source>
        <dbReference type="ARBA" id="ARBA00041185"/>
    </source>
</evidence>
<dbReference type="GO" id="GO:0009252">
    <property type="term" value="P:peptidoglycan biosynthetic process"/>
    <property type="evidence" value="ECO:0007669"/>
    <property type="project" value="UniProtKB-KW"/>
</dbReference>
<feature type="transmembrane region" description="Helical" evidence="18">
    <location>
        <begin position="338"/>
        <end position="362"/>
    </location>
</feature>
<dbReference type="GO" id="GO:0051301">
    <property type="term" value="P:cell division"/>
    <property type="evidence" value="ECO:0007669"/>
    <property type="project" value="UniProtKB-KW"/>
</dbReference>
<dbReference type="Proteomes" id="UP000183461">
    <property type="component" value="Unassembled WGS sequence"/>
</dbReference>
<keyword evidence="19" id="KW-0132">Cell division</keyword>
<keyword evidence="2" id="KW-0328">Glycosyltransferase</keyword>
<evidence type="ECO:0000256" key="1">
    <source>
        <dbReference type="ARBA" id="ARBA00004141"/>
    </source>
</evidence>
<evidence type="ECO:0000256" key="5">
    <source>
        <dbReference type="ARBA" id="ARBA00022960"/>
    </source>
</evidence>
<dbReference type="GO" id="GO:0005886">
    <property type="term" value="C:plasma membrane"/>
    <property type="evidence" value="ECO:0007669"/>
    <property type="project" value="TreeGrafter"/>
</dbReference>
<keyword evidence="5" id="KW-0133">Cell shape</keyword>
<feature type="transmembrane region" description="Helical" evidence="18">
    <location>
        <begin position="101"/>
        <end position="122"/>
    </location>
</feature>
<dbReference type="GO" id="GO:0015648">
    <property type="term" value="F:lipid-linked peptidoglycan transporter activity"/>
    <property type="evidence" value="ECO:0007669"/>
    <property type="project" value="TreeGrafter"/>
</dbReference>
<keyword evidence="7 18" id="KW-1133">Transmembrane helix</keyword>
<evidence type="ECO:0000256" key="15">
    <source>
        <dbReference type="ARBA" id="ARBA00049902"/>
    </source>
</evidence>
<comment type="subcellular location">
    <subcellularLocation>
        <location evidence="1">Membrane</location>
        <topology evidence="1">Multi-pass membrane protein</topology>
    </subcellularLocation>
</comment>
<evidence type="ECO:0000256" key="7">
    <source>
        <dbReference type="ARBA" id="ARBA00022989"/>
    </source>
</evidence>
<feature type="transmembrane region" description="Helical" evidence="18">
    <location>
        <begin position="374"/>
        <end position="395"/>
    </location>
</feature>
<dbReference type="Pfam" id="PF01098">
    <property type="entry name" value="FTSW_RODA_SPOVE"/>
    <property type="match status" value="1"/>
</dbReference>
<dbReference type="InterPro" id="IPR001182">
    <property type="entry name" value="FtsW/RodA"/>
</dbReference>
<comment type="catalytic activity">
    <reaction evidence="15">
        <text>[GlcNAc-(1-&gt;4)-Mur2Ac(oyl-L-Ala-gamma-D-Glu-L-Lys-D-Ala-D-Ala)](n)-di-trans,octa-cis-undecaprenyl diphosphate + beta-D-GlcNAc-(1-&gt;4)-Mur2Ac(oyl-L-Ala-gamma-D-Glu-L-Lys-D-Ala-D-Ala)-di-trans,octa-cis-undecaprenyl diphosphate = [GlcNAc-(1-&gt;4)-Mur2Ac(oyl-L-Ala-gamma-D-Glu-L-Lys-D-Ala-D-Ala)](n+1)-di-trans,octa-cis-undecaprenyl diphosphate + di-trans,octa-cis-undecaprenyl diphosphate + H(+)</text>
        <dbReference type="Rhea" id="RHEA:23708"/>
        <dbReference type="Rhea" id="RHEA-COMP:9602"/>
        <dbReference type="Rhea" id="RHEA-COMP:9603"/>
        <dbReference type="ChEBI" id="CHEBI:15378"/>
        <dbReference type="ChEBI" id="CHEBI:58405"/>
        <dbReference type="ChEBI" id="CHEBI:60033"/>
        <dbReference type="ChEBI" id="CHEBI:78435"/>
        <dbReference type="EC" id="2.4.99.28"/>
    </reaction>
</comment>
<feature type="transmembrane region" description="Helical" evidence="18">
    <location>
        <begin position="308"/>
        <end position="331"/>
    </location>
</feature>
<comment type="function">
    <text evidence="16">Peptidoglycan polymerase that is essential for cell division.</text>
</comment>
<evidence type="ECO:0000256" key="3">
    <source>
        <dbReference type="ARBA" id="ARBA00022679"/>
    </source>
</evidence>
<evidence type="ECO:0000256" key="10">
    <source>
        <dbReference type="ARBA" id="ARBA00033270"/>
    </source>
</evidence>
<evidence type="ECO:0000256" key="9">
    <source>
        <dbReference type="ARBA" id="ARBA00032370"/>
    </source>
</evidence>
<dbReference type="PANTHER" id="PTHR30474:SF2">
    <property type="entry name" value="PEPTIDOGLYCAN GLYCOSYLTRANSFERASE FTSW-RELATED"/>
    <property type="match status" value="1"/>
</dbReference>
<evidence type="ECO:0000256" key="16">
    <source>
        <dbReference type="ARBA" id="ARBA00049966"/>
    </source>
</evidence>
<protein>
    <recommendedName>
        <fullName evidence="12">Probable peptidoglycan glycosyltransferase FtsW</fullName>
        <ecNumber evidence="14">2.4.99.28</ecNumber>
    </recommendedName>
    <alternativeName>
        <fullName evidence="13">Cell division protein FtsW</fullName>
    </alternativeName>
    <alternativeName>
        <fullName evidence="10">Cell wall polymerase</fullName>
    </alternativeName>
    <alternativeName>
        <fullName evidence="9">Peptidoglycan polymerase</fullName>
    </alternativeName>
</protein>
<dbReference type="EMBL" id="FPIP01000007">
    <property type="protein sequence ID" value="SFW43176.1"/>
    <property type="molecule type" value="Genomic_DNA"/>
</dbReference>
<feature type="transmembrane region" description="Helical" evidence="18">
    <location>
        <begin position="30"/>
        <end position="52"/>
    </location>
</feature>
<evidence type="ECO:0000256" key="17">
    <source>
        <dbReference type="SAM" id="MobiDB-lite"/>
    </source>
</evidence>
<reference evidence="19 20" key="1">
    <citation type="submission" date="2016-11" db="EMBL/GenBank/DDBJ databases">
        <authorList>
            <person name="Jaros S."/>
            <person name="Januszkiewicz K."/>
            <person name="Wedrychowicz H."/>
        </authorList>
    </citation>
    <scope>NUCLEOTIDE SEQUENCE [LARGE SCALE GENOMIC DNA]</scope>
    <source>
        <strain evidence="19 20">YL228</strain>
    </source>
</reference>
<feature type="transmembrane region" description="Helical" evidence="18">
    <location>
        <begin position="218"/>
        <end position="235"/>
    </location>
</feature>
<evidence type="ECO:0000256" key="4">
    <source>
        <dbReference type="ARBA" id="ARBA00022692"/>
    </source>
</evidence>
<evidence type="ECO:0000256" key="6">
    <source>
        <dbReference type="ARBA" id="ARBA00022984"/>
    </source>
</evidence>
<evidence type="ECO:0000256" key="2">
    <source>
        <dbReference type="ARBA" id="ARBA00022676"/>
    </source>
</evidence>
<feature type="transmembrane region" description="Helical" evidence="18">
    <location>
        <begin position="172"/>
        <end position="190"/>
    </location>
</feature>
<evidence type="ECO:0000313" key="20">
    <source>
        <dbReference type="Proteomes" id="UP000183461"/>
    </source>
</evidence>
<keyword evidence="19" id="KW-0131">Cell cycle</keyword>
<evidence type="ECO:0000256" key="11">
    <source>
        <dbReference type="ARBA" id="ARBA00038053"/>
    </source>
</evidence>
<evidence type="ECO:0000313" key="19">
    <source>
        <dbReference type="EMBL" id="SFW43176.1"/>
    </source>
</evidence>
<gene>
    <name evidence="19" type="ORF">SAMN02910280_2525</name>
</gene>
<name>A0A1K1P5Y5_RUMFL</name>
<evidence type="ECO:0000256" key="14">
    <source>
        <dbReference type="ARBA" id="ARBA00044770"/>
    </source>
</evidence>
<evidence type="ECO:0000256" key="13">
    <source>
        <dbReference type="ARBA" id="ARBA00041418"/>
    </source>
</evidence>
<feature type="transmembrane region" description="Helical" evidence="18">
    <location>
        <begin position="196"/>
        <end position="213"/>
    </location>
</feature>
<evidence type="ECO:0000256" key="18">
    <source>
        <dbReference type="SAM" id="Phobius"/>
    </source>
</evidence>
<dbReference type="PANTHER" id="PTHR30474">
    <property type="entry name" value="CELL CYCLE PROTEIN"/>
    <property type="match status" value="1"/>
</dbReference>
<proteinExistence type="inferred from homology"/>
<accession>A0A1K1P5Y5</accession>
<keyword evidence="6" id="KW-0573">Peptidoglycan synthesis</keyword>
<keyword evidence="4 18" id="KW-0812">Transmembrane</keyword>
<dbReference type="EC" id="2.4.99.28" evidence="14"/>
<dbReference type="GO" id="GO:0032153">
    <property type="term" value="C:cell division site"/>
    <property type="evidence" value="ECO:0007669"/>
    <property type="project" value="TreeGrafter"/>
</dbReference>
<dbReference type="GO" id="GO:0008955">
    <property type="term" value="F:peptidoglycan glycosyltransferase activity"/>
    <property type="evidence" value="ECO:0007669"/>
    <property type="project" value="UniProtKB-EC"/>
</dbReference>
<keyword evidence="8 18" id="KW-0472">Membrane</keyword>
<dbReference type="GO" id="GO:0008360">
    <property type="term" value="P:regulation of cell shape"/>
    <property type="evidence" value="ECO:0007669"/>
    <property type="project" value="UniProtKB-KW"/>
</dbReference>
<organism evidence="19 20">
    <name type="scientific">Ruminococcus flavefaciens</name>
    <dbReference type="NCBI Taxonomy" id="1265"/>
    <lineage>
        <taxon>Bacteria</taxon>
        <taxon>Bacillati</taxon>
        <taxon>Bacillota</taxon>
        <taxon>Clostridia</taxon>
        <taxon>Eubacteriales</taxon>
        <taxon>Oscillospiraceae</taxon>
        <taxon>Ruminococcus</taxon>
    </lineage>
</organism>
<evidence type="ECO:0000256" key="8">
    <source>
        <dbReference type="ARBA" id="ARBA00023136"/>
    </source>
</evidence>
<dbReference type="RefSeq" id="WP_072300752.1">
    <property type="nucleotide sequence ID" value="NZ_CAMIZA010000034.1"/>
</dbReference>
<keyword evidence="3" id="KW-0808">Transferase</keyword>